<dbReference type="AlphaFoldDB" id="A0A5J4X6P2"/>
<protein>
    <submittedName>
        <fullName evidence="1">Uncharacterized protein</fullName>
    </submittedName>
</protein>
<sequence length="201" mass="22884">MNYYELGFMIFVSSGALTYYYWRNPKMKIKLLRAVANILYKLHLPAALSAYTSNSLAVTMLNTDRLFSVIQKDSKFAALASEFIRQTTMLADITPPITYFSPSPGIVMSVCLSQNSRSYSIDFPISSAISMDIIASYTIFITRLRKKYKQALDQNDLSTEIQYQALWDLLTQGEDIEKDNVDRLNMKNIIGLNETNVLVQI</sequence>
<evidence type="ECO:0000313" key="1">
    <source>
        <dbReference type="EMBL" id="KAA6402897.1"/>
    </source>
</evidence>
<dbReference type="Proteomes" id="UP000324800">
    <property type="component" value="Unassembled WGS sequence"/>
</dbReference>
<evidence type="ECO:0000313" key="2">
    <source>
        <dbReference type="Proteomes" id="UP000324800"/>
    </source>
</evidence>
<name>A0A5J4X6P2_9EUKA</name>
<accession>A0A5J4X6P2</accession>
<reference evidence="1 2" key="1">
    <citation type="submission" date="2019-03" db="EMBL/GenBank/DDBJ databases">
        <title>Single cell metagenomics reveals metabolic interactions within the superorganism composed of flagellate Streblomastix strix and complex community of Bacteroidetes bacteria on its surface.</title>
        <authorList>
            <person name="Treitli S.C."/>
            <person name="Kolisko M."/>
            <person name="Husnik F."/>
            <person name="Keeling P."/>
            <person name="Hampl V."/>
        </authorList>
    </citation>
    <scope>NUCLEOTIDE SEQUENCE [LARGE SCALE GENOMIC DNA]</scope>
    <source>
        <strain evidence="1">ST1C</strain>
    </source>
</reference>
<proteinExistence type="predicted"/>
<gene>
    <name evidence="1" type="ORF">EZS28_001579</name>
</gene>
<dbReference type="EMBL" id="SNRW01000166">
    <property type="protein sequence ID" value="KAA6402897.1"/>
    <property type="molecule type" value="Genomic_DNA"/>
</dbReference>
<organism evidence="1 2">
    <name type="scientific">Streblomastix strix</name>
    <dbReference type="NCBI Taxonomy" id="222440"/>
    <lineage>
        <taxon>Eukaryota</taxon>
        <taxon>Metamonada</taxon>
        <taxon>Preaxostyla</taxon>
        <taxon>Oxymonadida</taxon>
        <taxon>Streblomastigidae</taxon>
        <taxon>Streblomastix</taxon>
    </lineage>
</organism>
<comment type="caution">
    <text evidence="1">The sequence shown here is derived from an EMBL/GenBank/DDBJ whole genome shotgun (WGS) entry which is preliminary data.</text>
</comment>